<gene>
    <name evidence="3" type="ORF">DA73_0209430</name>
</gene>
<name>A0A0C1R4T3_9CYAN</name>
<dbReference type="InterPro" id="IPR025662">
    <property type="entry name" value="Sigma_54_int_dom_ATP-bd_1"/>
</dbReference>
<comment type="caution">
    <text evidence="3">The sequence shown here is derived from an EMBL/GenBank/DDBJ whole genome shotgun (WGS) entry which is preliminary data.</text>
</comment>
<dbReference type="InterPro" id="IPR003593">
    <property type="entry name" value="AAA+_ATPase"/>
</dbReference>
<dbReference type="SMART" id="SM00382">
    <property type="entry name" value="AAA"/>
    <property type="match status" value="1"/>
</dbReference>
<accession>A0A0C1R4T3</accession>
<sequence>MYRQQELNRIVASLLSNNSILVVGEEGSGKTTLAVAVVEKLEQDGFAVINCEPTTPKQMLKEIAEHLGVDTHNIDGKALTTDKLKRAIAGYLENNTVFLVIDDAHNCEPKFRGWLKYLQRQRAPMLLLATRPPKSDVFINIPRIELAPLPEYAIRELMEKTALDKGINLRPHDLARLQERAGGNPMLAKRSIDEEFLGLDIETGDHTRYFDMTPVILLVGCAFIVMRFVALGTNNVALYIMTGATGALFAGASYAMRALPKEDKRRL</sequence>
<dbReference type="InterPro" id="IPR049945">
    <property type="entry name" value="AAA_22"/>
</dbReference>
<dbReference type="GO" id="GO:0016887">
    <property type="term" value="F:ATP hydrolysis activity"/>
    <property type="evidence" value="ECO:0007669"/>
    <property type="project" value="InterPro"/>
</dbReference>
<organism evidence="3">
    <name type="scientific">Tolypothrix bouteillei VB521301</name>
    <dbReference type="NCBI Taxonomy" id="1479485"/>
    <lineage>
        <taxon>Bacteria</taxon>
        <taxon>Bacillati</taxon>
        <taxon>Cyanobacteriota</taxon>
        <taxon>Cyanophyceae</taxon>
        <taxon>Nostocales</taxon>
        <taxon>Tolypothrichaceae</taxon>
        <taxon>Tolypothrix</taxon>
    </lineage>
</organism>
<evidence type="ECO:0000256" key="1">
    <source>
        <dbReference type="SAM" id="Phobius"/>
    </source>
</evidence>
<dbReference type="Gene3D" id="3.40.50.300">
    <property type="entry name" value="P-loop containing nucleotide triphosphate hydrolases"/>
    <property type="match status" value="1"/>
</dbReference>
<keyword evidence="1" id="KW-0472">Membrane</keyword>
<feature type="domain" description="AAA+ ATPase" evidence="2">
    <location>
        <begin position="16"/>
        <end position="151"/>
    </location>
</feature>
<dbReference type="InterPro" id="IPR027417">
    <property type="entry name" value="P-loop_NTPase"/>
</dbReference>
<protein>
    <submittedName>
        <fullName evidence="3">9-O-acetyl-N-acetylneuraminate esterase</fullName>
    </submittedName>
</protein>
<reference evidence="3" key="1">
    <citation type="journal article" date="2015" name="Genome Announc.">
        <title>Draft Genome Sequence of Tolypothrix boutellei Strain VB521301.</title>
        <authorList>
            <person name="Chandrababunaidu M.M."/>
            <person name="Singh D."/>
            <person name="Sen D."/>
            <person name="Bhan S."/>
            <person name="Das S."/>
            <person name="Gupta A."/>
            <person name="Adhikary S.P."/>
            <person name="Tripathy S."/>
        </authorList>
    </citation>
    <scope>NUCLEOTIDE SEQUENCE</scope>
    <source>
        <strain evidence="3">VB521301</strain>
    </source>
</reference>
<dbReference type="Pfam" id="PF13401">
    <property type="entry name" value="AAA_22"/>
    <property type="match status" value="1"/>
</dbReference>
<evidence type="ECO:0000313" key="3">
    <source>
        <dbReference type="EMBL" id="KIE12549.1"/>
    </source>
</evidence>
<keyword evidence="1" id="KW-1133">Transmembrane helix</keyword>
<dbReference type="AlphaFoldDB" id="A0A0C1R4T3"/>
<dbReference type="SUPFAM" id="SSF52540">
    <property type="entry name" value="P-loop containing nucleoside triphosphate hydrolases"/>
    <property type="match status" value="1"/>
</dbReference>
<feature type="transmembrane region" description="Helical" evidence="1">
    <location>
        <begin position="209"/>
        <end position="230"/>
    </location>
</feature>
<dbReference type="EMBL" id="JHEG02000036">
    <property type="protein sequence ID" value="KIE12549.1"/>
    <property type="molecule type" value="Genomic_DNA"/>
</dbReference>
<dbReference type="STRING" id="1479485.DA73_0209430"/>
<proteinExistence type="predicted"/>
<evidence type="ECO:0000259" key="2">
    <source>
        <dbReference type="SMART" id="SM00382"/>
    </source>
</evidence>
<dbReference type="PROSITE" id="PS00675">
    <property type="entry name" value="SIGMA54_INTERACT_1"/>
    <property type="match status" value="1"/>
</dbReference>
<feature type="transmembrane region" description="Helical" evidence="1">
    <location>
        <begin position="236"/>
        <end position="256"/>
    </location>
</feature>
<keyword evidence="1" id="KW-0812">Transmembrane</keyword>